<dbReference type="AlphaFoldDB" id="A0A128EU10"/>
<keyword evidence="4" id="KW-0862">Zinc</keyword>
<proteinExistence type="predicted"/>
<evidence type="ECO:0000313" key="5">
    <source>
        <dbReference type="EMBL" id="CZF78079.1"/>
    </source>
</evidence>
<dbReference type="PANTHER" id="PTHR37418">
    <property type="entry name" value="3-KETO-5-AMINOHEXANOATE CLEAVAGE ENZYME-RELATED"/>
    <property type="match status" value="1"/>
</dbReference>
<evidence type="ECO:0000256" key="1">
    <source>
        <dbReference type="ARBA" id="ARBA00001947"/>
    </source>
</evidence>
<sequence length="277" mass="31490">MQKGRTIIVAPNGARRSKDDHQQLPMTIEDMAVCLTQCKDAGAAMAHMHVRNEQGKHSLDVGLNREWLVETRARFDSDMVIQLTTEAVGLYQPEEQMALVRGTEPEAVSLALRELRPNAAFEKNASRFFYELNERCIYVQYILYDAADLSLYFQMVNDRMLPNNGHHLLLVLGKYKKDMLSVPTDLLEFDIKRITREEISWATCAFGQYEHQCLSAAISLGGDIRVGFENNLMNLMGQYADNNAELVQQIAAMSQNVGLYINSAEDLRKNIFRSFES</sequence>
<name>A0A128EU10_9GAMM</name>
<dbReference type="InterPro" id="IPR008567">
    <property type="entry name" value="BKACE"/>
</dbReference>
<dbReference type="PANTHER" id="PTHR37418:SF2">
    <property type="entry name" value="3-KETO-5-AMINOHEXANOATE CLEAVAGE ENZYME"/>
    <property type="match status" value="1"/>
</dbReference>
<dbReference type="Proteomes" id="UP000073601">
    <property type="component" value="Unassembled WGS sequence"/>
</dbReference>
<keyword evidence="3" id="KW-0479">Metal-binding</keyword>
<comment type="cofactor">
    <cofactor evidence="1">
        <name>Zn(2+)</name>
        <dbReference type="ChEBI" id="CHEBI:29105"/>
    </cofactor>
</comment>
<organism evidence="5 6">
    <name type="scientific">Grimontia marina</name>
    <dbReference type="NCBI Taxonomy" id="646534"/>
    <lineage>
        <taxon>Bacteria</taxon>
        <taxon>Pseudomonadati</taxon>
        <taxon>Pseudomonadota</taxon>
        <taxon>Gammaproteobacteria</taxon>
        <taxon>Vibrionales</taxon>
        <taxon>Vibrionaceae</taxon>
        <taxon>Grimontia</taxon>
    </lineage>
</organism>
<dbReference type="InterPro" id="IPR013785">
    <property type="entry name" value="Aldolase_TIM"/>
</dbReference>
<gene>
    <name evidence="5" type="primary">kce</name>
    <name evidence="5" type="ORF">GMA8713_00439</name>
</gene>
<dbReference type="OrthoDB" id="9155960at2"/>
<evidence type="ECO:0000313" key="6">
    <source>
        <dbReference type="Proteomes" id="UP000073601"/>
    </source>
</evidence>
<dbReference type="GO" id="GO:0043720">
    <property type="term" value="F:3-keto-5-aminohexanoate cleavage activity"/>
    <property type="evidence" value="ECO:0007669"/>
    <property type="project" value="InterPro"/>
</dbReference>
<evidence type="ECO:0000256" key="2">
    <source>
        <dbReference type="ARBA" id="ARBA00022679"/>
    </source>
</evidence>
<protein>
    <submittedName>
        <fullName evidence="5">3-keto-5-aminohexanoate cleavage enzyme</fullName>
        <ecNumber evidence="5">2.-.-.-</ecNumber>
    </submittedName>
</protein>
<keyword evidence="2 5" id="KW-0808">Transferase</keyword>
<reference evidence="6" key="1">
    <citation type="submission" date="2016-02" db="EMBL/GenBank/DDBJ databases">
        <authorList>
            <person name="Rodrigo-Torres Lidia"/>
            <person name="Arahal R.David."/>
        </authorList>
    </citation>
    <scope>NUCLEOTIDE SEQUENCE [LARGE SCALE GENOMIC DNA]</scope>
    <source>
        <strain evidence="6">CECT 8713</strain>
    </source>
</reference>
<dbReference type="EC" id="2.-.-.-" evidence="5"/>
<dbReference type="Gene3D" id="3.20.20.70">
    <property type="entry name" value="Aldolase class I"/>
    <property type="match status" value="1"/>
</dbReference>
<evidence type="ECO:0000256" key="3">
    <source>
        <dbReference type="ARBA" id="ARBA00022723"/>
    </source>
</evidence>
<evidence type="ECO:0000256" key="4">
    <source>
        <dbReference type="ARBA" id="ARBA00022833"/>
    </source>
</evidence>
<keyword evidence="6" id="KW-1185">Reference proteome</keyword>
<accession>A0A128EU10</accession>
<dbReference type="EMBL" id="FIZY01000002">
    <property type="protein sequence ID" value="CZF78079.1"/>
    <property type="molecule type" value="Genomic_DNA"/>
</dbReference>
<dbReference type="Pfam" id="PF05853">
    <property type="entry name" value="BKACE"/>
    <property type="match status" value="1"/>
</dbReference>
<dbReference type="GO" id="GO:0046872">
    <property type="term" value="F:metal ion binding"/>
    <property type="evidence" value="ECO:0007669"/>
    <property type="project" value="UniProtKB-KW"/>
</dbReference>
<dbReference type="RefSeq" id="WP_062705324.1">
    <property type="nucleotide sequence ID" value="NZ_CAWRCI010000002.1"/>
</dbReference>